<gene>
    <name evidence="1" type="ORF">CIB84_015938</name>
</gene>
<name>A0A2P4S884_BAMTH</name>
<accession>A0A2P4S884</accession>
<keyword evidence="2" id="KW-1185">Reference proteome</keyword>
<proteinExistence type="predicted"/>
<protein>
    <submittedName>
        <fullName evidence="1">Uncharacterized protein</fullName>
    </submittedName>
</protein>
<dbReference type="AlphaFoldDB" id="A0A2P4S884"/>
<evidence type="ECO:0000313" key="1">
    <source>
        <dbReference type="EMBL" id="POI20313.1"/>
    </source>
</evidence>
<dbReference type="EMBL" id="PPHD01085231">
    <property type="protein sequence ID" value="POI20313.1"/>
    <property type="molecule type" value="Genomic_DNA"/>
</dbReference>
<dbReference type="Proteomes" id="UP000237246">
    <property type="component" value="Unassembled WGS sequence"/>
</dbReference>
<reference evidence="1 2" key="1">
    <citation type="submission" date="2018-01" db="EMBL/GenBank/DDBJ databases">
        <title>Comparison of the Chinese Bamboo Partridge and Red Junglefowl genome sequences highlights the importance of demography in genome evolution.</title>
        <authorList>
            <person name="Tiley G.P."/>
            <person name="Kimball R.T."/>
            <person name="Braun E.L."/>
            <person name="Burleigh J.G."/>
        </authorList>
    </citation>
    <scope>NUCLEOTIDE SEQUENCE [LARGE SCALE GENOMIC DNA]</scope>
    <source>
        <strain evidence="1">RTK389</strain>
        <tissue evidence="1">Blood</tissue>
    </source>
</reference>
<evidence type="ECO:0000313" key="2">
    <source>
        <dbReference type="Proteomes" id="UP000237246"/>
    </source>
</evidence>
<sequence length="19" mass="2297">MAIGWRESCGRRSRDFKQL</sequence>
<organism evidence="1 2">
    <name type="scientific">Bambusicola thoracicus</name>
    <name type="common">Chinese bamboo-partridge</name>
    <name type="synonym">Perdix thoracica</name>
    <dbReference type="NCBI Taxonomy" id="9083"/>
    <lineage>
        <taxon>Eukaryota</taxon>
        <taxon>Metazoa</taxon>
        <taxon>Chordata</taxon>
        <taxon>Craniata</taxon>
        <taxon>Vertebrata</taxon>
        <taxon>Euteleostomi</taxon>
        <taxon>Archelosauria</taxon>
        <taxon>Archosauria</taxon>
        <taxon>Dinosauria</taxon>
        <taxon>Saurischia</taxon>
        <taxon>Theropoda</taxon>
        <taxon>Coelurosauria</taxon>
        <taxon>Aves</taxon>
        <taxon>Neognathae</taxon>
        <taxon>Galloanserae</taxon>
        <taxon>Galliformes</taxon>
        <taxon>Phasianidae</taxon>
        <taxon>Perdicinae</taxon>
        <taxon>Bambusicola</taxon>
    </lineage>
</organism>
<comment type="caution">
    <text evidence="1">The sequence shown here is derived from an EMBL/GenBank/DDBJ whole genome shotgun (WGS) entry which is preliminary data.</text>
</comment>